<keyword evidence="1" id="KW-0677">Repeat</keyword>
<name>A0ABN9ABK5_9NEOB</name>
<dbReference type="PRINTS" id="PR00510">
    <property type="entry name" value="NEBULIN"/>
</dbReference>
<sequence>MKGKRPCYNPLDSAAFKQAQAATALASDVKYRKDKQSIHDPSVDLPNLLHLEHALKTSKMQSNKTYKKQFEENKGNYHFALGTAEQIHHKESAVLQSQVKYKEKYEKSKGKSMLEFVDTPSYYVSKEAQKIQSEKLYRKDFEEA</sequence>
<feature type="non-terminal residue" evidence="3">
    <location>
        <position position="144"/>
    </location>
</feature>
<organism evidence="3 4">
    <name type="scientific">Staurois parvus</name>
    <dbReference type="NCBI Taxonomy" id="386267"/>
    <lineage>
        <taxon>Eukaryota</taxon>
        <taxon>Metazoa</taxon>
        <taxon>Chordata</taxon>
        <taxon>Craniata</taxon>
        <taxon>Vertebrata</taxon>
        <taxon>Euteleostomi</taxon>
        <taxon>Amphibia</taxon>
        <taxon>Batrachia</taxon>
        <taxon>Anura</taxon>
        <taxon>Neobatrachia</taxon>
        <taxon>Ranoidea</taxon>
        <taxon>Ranidae</taxon>
        <taxon>Staurois</taxon>
    </lineage>
</organism>
<evidence type="ECO:0000313" key="3">
    <source>
        <dbReference type="EMBL" id="CAI9532017.1"/>
    </source>
</evidence>
<dbReference type="InterPro" id="IPR055297">
    <property type="entry name" value="NEBU/NEBL"/>
</dbReference>
<dbReference type="Proteomes" id="UP001162483">
    <property type="component" value="Unassembled WGS sequence"/>
</dbReference>
<dbReference type="InterPro" id="IPR000900">
    <property type="entry name" value="Nebulin_repeat"/>
</dbReference>
<dbReference type="PANTHER" id="PTHR11039">
    <property type="entry name" value="NEBULIN"/>
    <property type="match status" value="1"/>
</dbReference>
<evidence type="ECO:0000256" key="1">
    <source>
        <dbReference type="ARBA" id="ARBA00022737"/>
    </source>
</evidence>
<reference evidence="3" key="1">
    <citation type="submission" date="2023-05" db="EMBL/GenBank/DDBJ databases">
        <authorList>
            <person name="Stuckert A."/>
        </authorList>
    </citation>
    <scope>NUCLEOTIDE SEQUENCE</scope>
</reference>
<gene>
    <name evidence="3" type="ORF">SPARVUS_LOCUS93411</name>
</gene>
<keyword evidence="4" id="KW-1185">Reference proteome</keyword>
<evidence type="ECO:0000313" key="4">
    <source>
        <dbReference type="Proteomes" id="UP001162483"/>
    </source>
</evidence>
<evidence type="ECO:0000256" key="2">
    <source>
        <dbReference type="ARBA" id="ARBA00023203"/>
    </source>
</evidence>
<comment type="caution">
    <text evidence="3">The sequence shown here is derived from an EMBL/GenBank/DDBJ whole genome shotgun (WGS) entry which is preliminary data.</text>
</comment>
<dbReference type="EMBL" id="CATNWA010000034">
    <property type="protein sequence ID" value="CAI9532017.1"/>
    <property type="molecule type" value="Genomic_DNA"/>
</dbReference>
<dbReference type="SMART" id="SM00227">
    <property type="entry name" value="NEBU"/>
    <property type="match status" value="4"/>
</dbReference>
<accession>A0ABN9ABK5</accession>
<dbReference type="Pfam" id="PF00880">
    <property type="entry name" value="Nebulin"/>
    <property type="match status" value="3"/>
</dbReference>
<protein>
    <recommendedName>
        <fullName evidence="5">Nebulin</fullName>
    </recommendedName>
</protein>
<dbReference type="InterPro" id="IPR013998">
    <property type="entry name" value="Nebulin-like"/>
</dbReference>
<keyword evidence="2" id="KW-0009">Actin-binding</keyword>
<proteinExistence type="predicted"/>
<evidence type="ECO:0008006" key="5">
    <source>
        <dbReference type="Google" id="ProtNLM"/>
    </source>
</evidence>
<dbReference type="PROSITE" id="PS51216">
    <property type="entry name" value="NEBULIN"/>
    <property type="match status" value="3"/>
</dbReference>
<dbReference type="PANTHER" id="PTHR11039:SF48">
    <property type="entry name" value="NEBULETTE"/>
    <property type="match status" value="1"/>
</dbReference>